<evidence type="ECO:0000259" key="1">
    <source>
        <dbReference type="Pfam" id="PF13304"/>
    </source>
</evidence>
<dbReference type="Pfam" id="PF13476">
    <property type="entry name" value="AAA_23"/>
    <property type="match status" value="1"/>
</dbReference>
<dbReference type="GO" id="GO:0016887">
    <property type="term" value="F:ATP hydrolysis activity"/>
    <property type="evidence" value="ECO:0007669"/>
    <property type="project" value="InterPro"/>
</dbReference>
<name>A0A6N4DEJ4_9GAMM</name>
<keyword evidence="3" id="KW-0547">Nucleotide-binding</keyword>
<dbReference type="InterPro" id="IPR003959">
    <property type="entry name" value="ATPase_AAA_core"/>
</dbReference>
<keyword evidence="3" id="KW-0067">ATP-binding</keyword>
<dbReference type="EMBL" id="PYVG01000023">
    <property type="protein sequence ID" value="PTB89050.1"/>
    <property type="molecule type" value="Genomic_DNA"/>
</dbReference>
<evidence type="ECO:0000259" key="2">
    <source>
        <dbReference type="Pfam" id="PF13476"/>
    </source>
</evidence>
<proteinExistence type="predicted"/>
<dbReference type="GO" id="GO:0005524">
    <property type="term" value="F:ATP binding"/>
    <property type="evidence" value="ECO:0007669"/>
    <property type="project" value="UniProtKB-KW"/>
</dbReference>
<dbReference type="Gene3D" id="3.40.50.300">
    <property type="entry name" value="P-loop containing nucleotide triphosphate hydrolases"/>
    <property type="match status" value="1"/>
</dbReference>
<dbReference type="Pfam" id="PF13304">
    <property type="entry name" value="AAA_21"/>
    <property type="match status" value="1"/>
</dbReference>
<reference evidence="3 4" key="1">
    <citation type="submission" date="2018-03" db="EMBL/GenBank/DDBJ databases">
        <title>Cross-interface Injection: A General Nanoliter Liquid Handling Method Applied to Single Cells Genome Amplification Automated Nanoliter Liquid Handling Applied to Single Cell Multiple Displacement Amplification.</title>
        <authorList>
            <person name="Yun J."/>
            <person name="Xu P."/>
            <person name="Xu J."/>
            <person name="Dai X."/>
            <person name="Wang Y."/>
            <person name="Zheng X."/>
            <person name="Cao C."/>
            <person name="Yi Q."/>
            <person name="Zhu Y."/>
            <person name="Wang L."/>
            <person name="Dong Z."/>
            <person name="Huang Y."/>
            <person name="Huang L."/>
            <person name="Du W."/>
        </authorList>
    </citation>
    <scope>NUCLEOTIDE SEQUENCE [LARGE SCALE GENOMIC DNA]</scope>
    <source>
        <strain evidence="3 4">A9-4</strain>
    </source>
</reference>
<dbReference type="SUPFAM" id="SSF52540">
    <property type="entry name" value="P-loop containing nucleoside triphosphate hydrolases"/>
    <property type="match status" value="1"/>
</dbReference>
<organism evidence="3 4">
    <name type="scientific">Pseudidiomarina aestuarii</name>
    <dbReference type="NCBI Taxonomy" id="624146"/>
    <lineage>
        <taxon>Bacteria</taxon>
        <taxon>Pseudomonadati</taxon>
        <taxon>Pseudomonadota</taxon>
        <taxon>Gammaproteobacteria</taxon>
        <taxon>Alteromonadales</taxon>
        <taxon>Idiomarinaceae</taxon>
        <taxon>Pseudidiomarina</taxon>
    </lineage>
</organism>
<dbReference type="InterPro" id="IPR038729">
    <property type="entry name" value="Rad50/SbcC_AAA"/>
</dbReference>
<sequence length="457" mass="50980">MSNQLSIKALKLINYRCFEQLDVTFDERMTVLIGSNGGGKSAILDAIAIAFGPFIGAFDESVGKHFSSSDIRLSKVRNTESKEMEYADGGVELVAKGCVPGAFANSFELNDTWSRRLVSPKNSKTTIKDSKDLIEYGKSLQSGVKGGSAEVVLPLVAYYGTGRLWHQRHHSDRKLSRTSRTIGYADCLDPASSYKLFSNWFEYWSINAQNERLKAFEKSNQLIRSEFDDFIVSVSGAVDTCLDISGWSNISYSLSAQEIVVRHDQFGELPVKMLSDGIRNMIGMVADIAFRSTKLNPQLGSEAALKTPGIVLIDEVDMHLHPEWQQVVLTNLRKAFPNMQFIVTTHSPQVLSSVRKENIRVLGRNSDGTAIAEPPIDDTYGRESNLVMHRAMDVDPSPPFAEKRDLERLINLIDSGLYDSEEVKALFDKLKQSLGASHPQITQLERSIHRQEALKKL</sequence>
<feature type="domain" description="ATPase AAA-type core" evidence="1">
    <location>
        <begin position="268"/>
        <end position="352"/>
    </location>
</feature>
<dbReference type="AlphaFoldDB" id="A0A6N4DEJ4"/>
<gene>
    <name evidence="3" type="ORF">C9928_04740</name>
</gene>
<dbReference type="PANTHER" id="PTHR43581:SF2">
    <property type="entry name" value="EXCINUCLEASE ATPASE SUBUNIT"/>
    <property type="match status" value="1"/>
</dbReference>
<comment type="caution">
    <text evidence="3">The sequence shown here is derived from an EMBL/GenBank/DDBJ whole genome shotgun (WGS) entry which is preliminary data.</text>
</comment>
<evidence type="ECO:0000313" key="3">
    <source>
        <dbReference type="EMBL" id="PTB89050.1"/>
    </source>
</evidence>
<protein>
    <submittedName>
        <fullName evidence="3">ATP-binding protein</fullName>
    </submittedName>
</protein>
<dbReference type="Proteomes" id="UP000241514">
    <property type="component" value="Unassembled WGS sequence"/>
</dbReference>
<evidence type="ECO:0000313" key="4">
    <source>
        <dbReference type="Proteomes" id="UP000241514"/>
    </source>
</evidence>
<dbReference type="InterPro" id="IPR051396">
    <property type="entry name" value="Bact_Antivir_Def_Nuclease"/>
</dbReference>
<feature type="domain" description="Rad50/SbcC-type AAA" evidence="2">
    <location>
        <begin position="10"/>
        <end position="219"/>
    </location>
</feature>
<dbReference type="InterPro" id="IPR027417">
    <property type="entry name" value="P-loop_NTPase"/>
</dbReference>
<accession>A0A6N4DEJ4</accession>
<dbReference type="PANTHER" id="PTHR43581">
    <property type="entry name" value="ATP/GTP PHOSPHATASE"/>
    <property type="match status" value="1"/>
</dbReference>